<dbReference type="PROSITE" id="PS51352">
    <property type="entry name" value="THIOREDOXIN_2"/>
    <property type="match status" value="1"/>
</dbReference>
<keyword evidence="3" id="KW-1185">Reference proteome</keyword>
<proteinExistence type="predicted"/>
<reference evidence="2 3" key="1">
    <citation type="submission" date="2022-06" db="EMBL/GenBank/DDBJ databases">
        <title>Ideonella sp. NS12-5 Genome sequencing and assembly.</title>
        <authorList>
            <person name="Jung Y."/>
        </authorList>
    </citation>
    <scope>NUCLEOTIDE SEQUENCE [LARGE SCALE GENOMIC DNA]</scope>
    <source>
        <strain evidence="2 3">NS12-5</strain>
    </source>
</reference>
<evidence type="ECO:0000259" key="1">
    <source>
        <dbReference type="PROSITE" id="PS51352"/>
    </source>
</evidence>
<feature type="domain" description="Thioredoxin" evidence="1">
    <location>
        <begin position="1"/>
        <end position="104"/>
    </location>
</feature>
<dbReference type="InterPro" id="IPR036249">
    <property type="entry name" value="Thioredoxin-like_sf"/>
</dbReference>
<protein>
    <submittedName>
        <fullName evidence="2">Thioredoxin domain-containing protein</fullName>
    </submittedName>
</protein>
<dbReference type="Pfam" id="PF00085">
    <property type="entry name" value="Thioredoxin"/>
    <property type="match status" value="1"/>
</dbReference>
<dbReference type="Proteomes" id="UP001204851">
    <property type="component" value="Unassembled WGS sequence"/>
</dbReference>
<name>A0ABT1BNC9_9BURK</name>
<dbReference type="EMBL" id="JAMXMC010000007">
    <property type="protein sequence ID" value="MCO5977648.1"/>
    <property type="molecule type" value="Genomic_DNA"/>
</dbReference>
<dbReference type="SUPFAM" id="SSF52833">
    <property type="entry name" value="Thioredoxin-like"/>
    <property type="match status" value="1"/>
</dbReference>
<gene>
    <name evidence="2" type="ORF">M0L44_13145</name>
</gene>
<evidence type="ECO:0000313" key="2">
    <source>
        <dbReference type="EMBL" id="MCO5977648.1"/>
    </source>
</evidence>
<dbReference type="InterPro" id="IPR013766">
    <property type="entry name" value="Thioredoxin_domain"/>
</dbReference>
<dbReference type="RefSeq" id="WP_252770148.1">
    <property type="nucleotide sequence ID" value="NZ_JAMXMC010000007.1"/>
</dbReference>
<evidence type="ECO:0000313" key="3">
    <source>
        <dbReference type="Proteomes" id="UP001204851"/>
    </source>
</evidence>
<comment type="caution">
    <text evidence="2">The sequence shown here is derived from an EMBL/GenBank/DDBJ whole genome shotgun (WGS) entry which is preliminary data.</text>
</comment>
<organism evidence="2 3">
    <name type="scientific">Ideonella oryzae</name>
    <dbReference type="NCBI Taxonomy" id="2937441"/>
    <lineage>
        <taxon>Bacteria</taxon>
        <taxon>Pseudomonadati</taxon>
        <taxon>Pseudomonadota</taxon>
        <taxon>Betaproteobacteria</taxon>
        <taxon>Burkholderiales</taxon>
        <taxon>Sphaerotilaceae</taxon>
        <taxon>Ideonella</taxon>
    </lineage>
</organism>
<sequence length="129" mass="13827">MSTAESSSPALLLACLCAAWCPTCVSYQQAFQALAAQHPEAHLVWIDIEDHADALEDGDEDIPDIENFPTLLLLRDGQPVFHGTVLPHAQVAERLLQQAPSLRPLADAPVRALARAVAGLAEDQALRVG</sequence>
<dbReference type="Gene3D" id="3.40.30.10">
    <property type="entry name" value="Glutaredoxin"/>
    <property type="match status" value="1"/>
</dbReference>
<accession>A0ABT1BNC9</accession>